<dbReference type="OrthoDB" id="5858182at2759"/>
<dbReference type="Proteomes" id="UP000267096">
    <property type="component" value="Unassembled WGS sequence"/>
</dbReference>
<accession>A0A0M3KC03</accession>
<keyword evidence="4" id="KW-1185">Reference proteome</keyword>
<evidence type="ECO:0000259" key="2">
    <source>
        <dbReference type="Pfam" id="PF04155"/>
    </source>
</evidence>
<feature type="signal peptide" evidence="1">
    <location>
        <begin position="1"/>
        <end position="20"/>
    </location>
</feature>
<dbReference type="InterPro" id="IPR007284">
    <property type="entry name" value="Ground-like_dom"/>
</dbReference>
<dbReference type="Pfam" id="PF04155">
    <property type="entry name" value="Ground-like"/>
    <property type="match status" value="1"/>
</dbReference>
<dbReference type="EMBL" id="UYRR01034728">
    <property type="protein sequence ID" value="VDK62015.1"/>
    <property type="molecule type" value="Genomic_DNA"/>
</dbReference>
<evidence type="ECO:0000313" key="5">
    <source>
        <dbReference type="WBParaSite" id="ASIM_0001850001-mRNA-1"/>
    </source>
</evidence>
<sequence length="285" mass="31424">MQSQIFLIFIAMHYFNPVQSYGCGCRACVPCQVCTPCMPCLPPPCPLPEIRVCPPLPPPCPPPRICPPAICPPPVICPPPPPPPPPRICPPVLPPAPCPYYFMQQNALIGFSSLINHIFSHFQMPFTPFQMPFIPFQMPLIPPPRPMPIVRALPVYMAVPLPQNDCCCFCASPCQFRARARAMHGARIFGAENSVADEDPSCNNHQLKDIMLKNIDTDPSTSKRAIQGAAEKELSGKFNVICANGDFSYVAYTESFCQTAKENITCYAFKSPGTDTSDDHNDDQK</sequence>
<evidence type="ECO:0000256" key="1">
    <source>
        <dbReference type="SAM" id="SignalP"/>
    </source>
</evidence>
<protein>
    <submittedName>
        <fullName evidence="5">Ground-like domain-containing protein</fullName>
    </submittedName>
</protein>
<reference evidence="3 4" key="2">
    <citation type="submission" date="2018-11" db="EMBL/GenBank/DDBJ databases">
        <authorList>
            <consortium name="Pathogen Informatics"/>
        </authorList>
    </citation>
    <scope>NUCLEOTIDE SEQUENCE [LARGE SCALE GENOMIC DNA]</scope>
</reference>
<dbReference type="AlphaFoldDB" id="A0A0M3KC03"/>
<name>A0A0M3KC03_ANISI</name>
<evidence type="ECO:0000313" key="3">
    <source>
        <dbReference type="EMBL" id="VDK62015.1"/>
    </source>
</evidence>
<organism evidence="5">
    <name type="scientific">Anisakis simplex</name>
    <name type="common">Herring worm</name>
    <dbReference type="NCBI Taxonomy" id="6269"/>
    <lineage>
        <taxon>Eukaryota</taxon>
        <taxon>Metazoa</taxon>
        <taxon>Ecdysozoa</taxon>
        <taxon>Nematoda</taxon>
        <taxon>Chromadorea</taxon>
        <taxon>Rhabditida</taxon>
        <taxon>Spirurina</taxon>
        <taxon>Ascaridomorpha</taxon>
        <taxon>Ascaridoidea</taxon>
        <taxon>Anisakidae</taxon>
        <taxon>Anisakis</taxon>
        <taxon>Anisakis simplex complex</taxon>
    </lineage>
</organism>
<reference evidence="5" key="1">
    <citation type="submission" date="2017-02" db="UniProtKB">
        <authorList>
            <consortium name="WormBaseParasite"/>
        </authorList>
    </citation>
    <scope>IDENTIFICATION</scope>
</reference>
<dbReference type="WBParaSite" id="ASIM_0001850001-mRNA-1">
    <property type="protein sequence ID" value="ASIM_0001850001-mRNA-1"/>
    <property type="gene ID" value="ASIM_0001850001"/>
</dbReference>
<proteinExistence type="predicted"/>
<keyword evidence="1" id="KW-0732">Signal</keyword>
<gene>
    <name evidence="3" type="ORF">ASIM_LOCUS17901</name>
</gene>
<feature type="chain" id="PRO_5043121368" evidence="1">
    <location>
        <begin position="21"/>
        <end position="285"/>
    </location>
</feature>
<feature type="domain" description="Ground-like" evidence="2">
    <location>
        <begin position="199"/>
        <end position="269"/>
    </location>
</feature>
<evidence type="ECO:0000313" key="4">
    <source>
        <dbReference type="Proteomes" id="UP000267096"/>
    </source>
</evidence>